<reference evidence="2" key="1">
    <citation type="submission" date="2009-06" db="EMBL/GenBank/DDBJ databases">
        <title>Complete sequence of chromosome 1 of Variovorax paradoxus S110.</title>
        <authorList>
            <consortium name="US DOE Joint Genome Institute"/>
            <person name="Lucas S."/>
            <person name="Copeland A."/>
            <person name="Lapidus A."/>
            <person name="Glavina del Rio T."/>
            <person name="Tice H."/>
            <person name="Bruce D."/>
            <person name="Goodwin L."/>
            <person name="Pitluck S."/>
            <person name="Chertkov O."/>
            <person name="Brettin T."/>
            <person name="Detter J.C."/>
            <person name="Han C."/>
            <person name="Larimer F."/>
            <person name="Land M."/>
            <person name="Hauser L."/>
            <person name="Kyrpides N."/>
            <person name="Ovchinnikova G."/>
            <person name="Orwin P."/>
            <person name="Leadbetter J.R."/>
            <person name="Spain J.C."/>
            <person name="Han J.I."/>
        </authorList>
    </citation>
    <scope>NUCLEOTIDE SEQUENCE</scope>
    <source>
        <strain evidence="2">S110</strain>
    </source>
</reference>
<sequence precursor="true">MAMAFLLHNPMLRGAVAASLLWAVSAAAQAHGIWFAQRSGDLALIYGEGGDDLDAAKRLPLIKAVAGYDAAGRPVQTALEAAGKLALVDLREQPAIVAAVLDNGIWTKAANGQWFKKPRGEVPGASASGHNFKYAVHLRAPLGRPLGGLPGHALQIVPVDAALPAMRGEPLRLRVLYRGEPAAGVPVLADFVNDPDGETALTGADGTVTLPVRNQGLNVIAARLDAPADDPAATDKVEHLATLSFRLAHAPE</sequence>
<keyword evidence="1" id="KW-0732">Signal</keyword>
<dbReference type="InterPro" id="IPR019613">
    <property type="entry name" value="DUF4198"/>
</dbReference>
<dbReference type="STRING" id="543728.Vapar_1366"/>
<dbReference type="Pfam" id="PF10670">
    <property type="entry name" value="DUF4198"/>
    <property type="match status" value="1"/>
</dbReference>
<evidence type="ECO:0008006" key="3">
    <source>
        <dbReference type="Google" id="ProtNLM"/>
    </source>
</evidence>
<evidence type="ECO:0000256" key="1">
    <source>
        <dbReference type="SAM" id="SignalP"/>
    </source>
</evidence>
<dbReference type="HOGENOM" id="CLU_096093_0_0_4"/>
<dbReference type="KEGG" id="vap:Vapar_1366"/>
<feature type="chain" id="PRO_5002947997" description="DUF4198 domain-containing protein" evidence="1">
    <location>
        <begin position="31"/>
        <end position="252"/>
    </location>
</feature>
<dbReference type="EMBL" id="CP001635">
    <property type="protein sequence ID" value="ACS18017.1"/>
    <property type="molecule type" value="Genomic_DNA"/>
</dbReference>
<organism evidence="2">
    <name type="scientific">Variovorax paradoxus (strain S110)</name>
    <dbReference type="NCBI Taxonomy" id="543728"/>
    <lineage>
        <taxon>Bacteria</taxon>
        <taxon>Pseudomonadati</taxon>
        <taxon>Pseudomonadota</taxon>
        <taxon>Betaproteobacteria</taxon>
        <taxon>Burkholderiales</taxon>
        <taxon>Comamonadaceae</taxon>
        <taxon>Variovorax</taxon>
    </lineage>
</organism>
<protein>
    <recommendedName>
        <fullName evidence="3">DUF4198 domain-containing protein</fullName>
    </recommendedName>
</protein>
<feature type="signal peptide" evidence="1">
    <location>
        <begin position="1"/>
        <end position="30"/>
    </location>
</feature>
<evidence type="ECO:0000313" key="2">
    <source>
        <dbReference type="EMBL" id="ACS18017.1"/>
    </source>
</evidence>
<proteinExistence type="predicted"/>
<dbReference type="AlphaFoldDB" id="C5CRT5"/>
<gene>
    <name evidence="2" type="ordered locus">Vapar_1366</name>
</gene>
<name>C5CRT5_VARPS</name>
<dbReference type="eggNOG" id="COG5266">
    <property type="taxonomic scope" value="Bacteria"/>
</dbReference>
<accession>C5CRT5</accession>
<dbReference type="OrthoDB" id="5368503at2"/>